<protein>
    <recommendedName>
        <fullName evidence="6">U2A'/phosphoprotein 32 family A C-terminal domain-containing protein</fullName>
    </recommendedName>
</protein>
<sequence length="462" mass="50308">SVKNLNLWGQSISDASILARLPSLEVLSLAVNDISSLAAFRHLRNLSELYLRRNSVADPRQLVHLRELPKLRVLWLSENPLGAHPEYRKLVIGFVPQLRVLDDREVSKEERAEAARLLEGLAGADEGGDEVVDRAESDRRWGEEGRRRRGGPHGAHSMPMGGSSPALGPRQDPPPPRAPSELAIRQAVMNDRAAPVPMSDRDREFVHDGGYLSAAVHAARDRRDAFGDEFPVNVSPSLGSRVAPVGRRGEDPVRAGLGVAGSSILDGDAQRKRSSRIVDSLEPPAVHPGGYFAEDRHVEIGASEDYGMQTAYKLGDPITTFPAAAAAEHARMPAEASAEKAAARQSTLPPSHTDAFDDGKRRPTWLREEHLVKDFFDWGGFHGGPGGGGPGFGPDPTTVKESVKQRIRAASTVSDETDPLQNPQNNNVLFAILSLLKELDGPSLEMVMHQSARMLQQHDPKR</sequence>
<feature type="compositionally biased region" description="Basic and acidic residues" evidence="3">
    <location>
        <begin position="333"/>
        <end position="342"/>
    </location>
</feature>
<dbReference type="PANTHER" id="PTHR18849">
    <property type="entry name" value="LEUCINE RICH REPEAT PROTEIN"/>
    <property type="match status" value="1"/>
</dbReference>
<dbReference type="InterPro" id="IPR001611">
    <property type="entry name" value="Leu-rich_rpt"/>
</dbReference>
<feature type="region of interest" description="Disordered" evidence="3">
    <location>
        <begin position="333"/>
        <end position="359"/>
    </location>
</feature>
<accession>A0A4P9W3P2</accession>
<gene>
    <name evidence="4" type="ORF">BDK51DRAFT_34318</name>
</gene>
<name>A0A4P9W3P2_9FUNG</name>
<evidence type="ECO:0000313" key="4">
    <source>
        <dbReference type="EMBL" id="RKO85408.1"/>
    </source>
</evidence>
<keyword evidence="5" id="KW-1185">Reference proteome</keyword>
<dbReference type="Pfam" id="PF14580">
    <property type="entry name" value="LRR_9"/>
    <property type="match status" value="1"/>
</dbReference>
<evidence type="ECO:0000256" key="3">
    <source>
        <dbReference type="SAM" id="MobiDB-lite"/>
    </source>
</evidence>
<feature type="region of interest" description="Disordered" evidence="3">
    <location>
        <begin position="383"/>
        <end position="421"/>
    </location>
</feature>
<evidence type="ECO:0000256" key="1">
    <source>
        <dbReference type="ARBA" id="ARBA00022614"/>
    </source>
</evidence>
<dbReference type="Proteomes" id="UP000269721">
    <property type="component" value="Unassembled WGS sequence"/>
</dbReference>
<organism evidence="4 5">
    <name type="scientific">Blyttiomyces helicus</name>
    <dbReference type="NCBI Taxonomy" id="388810"/>
    <lineage>
        <taxon>Eukaryota</taxon>
        <taxon>Fungi</taxon>
        <taxon>Fungi incertae sedis</taxon>
        <taxon>Chytridiomycota</taxon>
        <taxon>Chytridiomycota incertae sedis</taxon>
        <taxon>Chytridiomycetes</taxon>
        <taxon>Chytridiomycetes incertae sedis</taxon>
        <taxon>Blyttiomyces</taxon>
    </lineage>
</organism>
<dbReference type="OrthoDB" id="433501at2759"/>
<feature type="compositionally biased region" description="Polar residues" evidence="3">
    <location>
        <begin position="411"/>
        <end position="421"/>
    </location>
</feature>
<dbReference type="PANTHER" id="PTHR18849:SF0">
    <property type="entry name" value="CILIA- AND FLAGELLA-ASSOCIATED PROTEIN 410-RELATED"/>
    <property type="match status" value="1"/>
</dbReference>
<evidence type="ECO:0008006" key="6">
    <source>
        <dbReference type="Google" id="ProtNLM"/>
    </source>
</evidence>
<keyword evidence="2" id="KW-0677">Repeat</keyword>
<dbReference type="EMBL" id="KZ999105">
    <property type="protein sequence ID" value="RKO85408.1"/>
    <property type="molecule type" value="Genomic_DNA"/>
</dbReference>
<feature type="region of interest" description="Disordered" evidence="3">
    <location>
        <begin position="127"/>
        <end position="179"/>
    </location>
</feature>
<dbReference type="PROSITE" id="PS51450">
    <property type="entry name" value="LRR"/>
    <property type="match status" value="1"/>
</dbReference>
<dbReference type="AlphaFoldDB" id="A0A4P9W3P2"/>
<feature type="compositionally biased region" description="Basic and acidic residues" evidence="3">
    <location>
        <begin position="131"/>
        <end position="146"/>
    </location>
</feature>
<evidence type="ECO:0000313" key="5">
    <source>
        <dbReference type="Proteomes" id="UP000269721"/>
    </source>
</evidence>
<keyword evidence="1" id="KW-0433">Leucine-rich repeat</keyword>
<feature type="compositionally biased region" description="Gly residues" evidence="3">
    <location>
        <begin position="383"/>
        <end position="392"/>
    </location>
</feature>
<reference evidence="5" key="1">
    <citation type="journal article" date="2018" name="Nat. Microbiol.">
        <title>Leveraging single-cell genomics to expand the fungal tree of life.</title>
        <authorList>
            <person name="Ahrendt S.R."/>
            <person name="Quandt C.A."/>
            <person name="Ciobanu D."/>
            <person name="Clum A."/>
            <person name="Salamov A."/>
            <person name="Andreopoulos B."/>
            <person name="Cheng J.F."/>
            <person name="Woyke T."/>
            <person name="Pelin A."/>
            <person name="Henrissat B."/>
            <person name="Reynolds N.K."/>
            <person name="Benny G.L."/>
            <person name="Smith M.E."/>
            <person name="James T.Y."/>
            <person name="Grigoriev I.V."/>
        </authorList>
    </citation>
    <scope>NUCLEOTIDE SEQUENCE [LARGE SCALE GENOMIC DNA]</scope>
</reference>
<proteinExistence type="predicted"/>
<dbReference type="SUPFAM" id="SSF52058">
    <property type="entry name" value="L domain-like"/>
    <property type="match status" value="1"/>
</dbReference>
<feature type="non-terminal residue" evidence="4">
    <location>
        <position position="1"/>
    </location>
</feature>
<dbReference type="Gene3D" id="3.80.10.10">
    <property type="entry name" value="Ribonuclease Inhibitor"/>
    <property type="match status" value="1"/>
</dbReference>
<dbReference type="InterPro" id="IPR032675">
    <property type="entry name" value="LRR_dom_sf"/>
</dbReference>
<evidence type="ECO:0000256" key="2">
    <source>
        <dbReference type="ARBA" id="ARBA00022737"/>
    </source>
</evidence>